<dbReference type="AlphaFoldDB" id="A0AAD7GNR8"/>
<organism evidence="1 2">
    <name type="scientific">Mycena rosella</name>
    <name type="common">Pink bonnet</name>
    <name type="synonym">Agaricus rosellus</name>
    <dbReference type="NCBI Taxonomy" id="1033263"/>
    <lineage>
        <taxon>Eukaryota</taxon>
        <taxon>Fungi</taxon>
        <taxon>Dikarya</taxon>
        <taxon>Basidiomycota</taxon>
        <taxon>Agaricomycotina</taxon>
        <taxon>Agaricomycetes</taxon>
        <taxon>Agaricomycetidae</taxon>
        <taxon>Agaricales</taxon>
        <taxon>Marasmiineae</taxon>
        <taxon>Mycenaceae</taxon>
        <taxon>Mycena</taxon>
    </lineage>
</organism>
<reference evidence="1" key="1">
    <citation type="submission" date="2023-03" db="EMBL/GenBank/DDBJ databases">
        <title>Massive genome expansion in bonnet fungi (Mycena s.s.) driven by repeated elements and novel gene families across ecological guilds.</title>
        <authorList>
            <consortium name="Lawrence Berkeley National Laboratory"/>
            <person name="Harder C.B."/>
            <person name="Miyauchi S."/>
            <person name="Viragh M."/>
            <person name="Kuo A."/>
            <person name="Thoen E."/>
            <person name="Andreopoulos B."/>
            <person name="Lu D."/>
            <person name="Skrede I."/>
            <person name="Drula E."/>
            <person name="Henrissat B."/>
            <person name="Morin E."/>
            <person name="Kohler A."/>
            <person name="Barry K."/>
            <person name="LaButti K."/>
            <person name="Morin E."/>
            <person name="Salamov A."/>
            <person name="Lipzen A."/>
            <person name="Mereny Z."/>
            <person name="Hegedus B."/>
            <person name="Baldrian P."/>
            <person name="Stursova M."/>
            <person name="Weitz H."/>
            <person name="Taylor A."/>
            <person name="Grigoriev I.V."/>
            <person name="Nagy L.G."/>
            <person name="Martin F."/>
            <person name="Kauserud H."/>
        </authorList>
    </citation>
    <scope>NUCLEOTIDE SEQUENCE</scope>
    <source>
        <strain evidence="1">CBHHK067</strain>
    </source>
</reference>
<dbReference type="EMBL" id="JARKIE010000034">
    <property type="protein sequence ID" value="KAJ7696453.1"/>
    <property type="molecule type" value="Genomic_DNA"/>
</dbReference>
<evidence type="ECO:0000313" key="1">
    <source>
        <dbReference type="EMBL" id="KAJ7696453.1"/>
    </source>
</evidence>
<dbReference type="Proteomes" id="UP001221757">
    <property type="component" value="Unassembled WGS sequence"/>
</dbReference>
<keyword evidence="2" id="KW-1185">Reference proteome</keyword>
<gene>
    <name evidence="1" type="ORF">B0H17DRAFT_399071</name>
</gene>
<comment type="caution">
    <text evidence="1">The sequence shown here is derived from an EMBL/GenBank/DDBJ whole genome shotgun (WGS) entry which is preliminary data.</text>
</comment>
<evidence type="ECO:0000313" key="2">
    <source>
        <dbReference type="Proteomes" id="UP001221757"/>
    </source>
</evidence>
<protein>
    <submittedName>
        <fullName evidence="1">Uncharacterized protein</fullName>
    </submittedName>
</protein>
<name>A0AAD7GNR8_MYCRO</name>
<accession>A0AAD7GNR8</accession>
<sequence>MFRVLDLISERGSSGLVNKILISQDSLKAFINELSPGAYSSLTKVDFKTLDQLLIKPAGLYGSKSEIVAFLSAQGAIDELTARALCLSRDQSSGPCLRSGLYLLRNFGLEPNKEQIFVIYWPEDTTWDDNAMPSIARNRETFMRYLTKICDQVTCMISEEHAQSIVWIDDSEDAATNMENNKPSRLYKFKVAKTNEQEEMVTTRPGFTINAPIFTASSDALPDAINPADLKPKLVGGETTQALLITDYVPAGLREVPFQATYNQTRIRDLLNGTIEFSLELPVDAIETLISASSGFESRYRNALESWKSRNARTNHMLDNQFKKQEAEMLSRVSKETEEMAEIYRQALIDRLWDRFPFIPSDSLSSVSDEERSRFRNQFSARIELYPSINAELEHILANHKIDVVASEKFKNFKEILIHIEVVLRHDPRREETVIELLKARGFSTPTKSDGRKVFTVMKSYASAAAASLASAASTAVASMSRNVQQNQDDLIANKTRRLIATTSDAQFLTGLDDLLVMEPALSDIISQTIAVATGHLNGLINKLSKTIVGRATQIQQDTLKLQLKRNMNKELLQSSQESLRILRADMETQTPSADVRITSCATEKPHRGHAAYNVQGFKRSRNLASLDCRLYLLSLTTDERQMLQMDPAFIPSPRITHNSSFLLEPGRRISCSTHREWRPSSGARGSYQYFSLLGKTL</sequence>
<proteinExistence type="predicted"/>